<evidence type="ECO:0000313" key="3">
    <source>
        <dbReference type="Proteomes" id="UP000030742"/>
    </source>
</evidence>
<evidence type="ECO:0000259" key="1">
    <source>
        <dbReference type="Pfam" id="PF01370"/>
    </source>
</evidence>
<feature type="domain" description="NAD-dependent epimerase/dehydratase" evidence="1">
    <location>
        <begin position="6"/>
        <end position="244"/>
    </location>
</feature>
<dbReference type="Pfam" id="PF01370">
    <property type="entry name" value="Epimerase"/>
    <property type="match status" value="1"/>
</dbReference>
<sequence length="358" mass="40193">MGKLNVLVLGGCGFIGRHLITYLVNNDIASSITAVDKVPPQIAWMNEYHKRIFEHDLVHFKSANLINAESCKNAFSLPDGSTWDLVVNCAGETKSNQTDPVYKEGILNLSLNCAKQAALQNVGKYIELSSGNMNSFETMPHKEGDPLEPWGFIAKWKLEVEKELANIPNLHYTILRLPLVYGVADKNYIMPRILAAGVYKELGETMKLLWTKDLKLNTVHVEDLCRAILFLSERTDSLGQIYNVVDEGDTTQGVISHHLAEIFKINVEYCGKLVSSCIDIKSAINELNDRHLVPWAEACQRDQIVNTPLSPHMDGSWLQNKSLNLDGTKLKNLGFAVDIPRVSQEKLEEIVQDYIEMK</sequence>
<dbReference type="PANTHER" id="PTHR43245:SF11">
    <property type="entry name" value="LD23561P"/>
    <property type="match status" value="1"/>
</dbReference>
<organism evidence="2 3">
    <name type="scientific">Dendroctonus ponderosae</name>
    <name type="common">Mountain pine beetle</name>
    <dbReference type="NCBI Taxonomy" id="77166"/>
    <lineage>
        <taxon>Eukaryota</taxon>
        <taxon>Metazoa</taxon>
        <taxon>Ecdysozoa</taxon>
        <taxon>Arthropoda</taxon>
        <taxon>Hexapoda</taxon>
        <taxon>Insecta</taxon>
        <taxon>Pterygota</taxon>
        <taxon>Neoptera</taxon>
        <taxon>Endopterygota</taxon>
        <taxon>Coleoptera</taxon>
        <taxon>Polyphaga</taxon>
        <taxon>Cucujiformia</taxon>
        <taxon>Curculionidae</taxon>
        <taxon>Scolytinae</taxon>
        <taxon>Dendroctonus</taxon>
    </lineage>
</organism>
<reference evidence="2 3" key="1">
    <citation type="journal article" date="2013" name="Genome Biol.">
        <title>Draft genome of the mountain pine beetle, Dendroctonus ponderosae Hopkins, a major forest pest.</title>
        <authorList>
            <person name="Keeling C.I."/>
            <person name="Yuen M.M."/>
            <person name="Liao N.Y."/>
            <person name="Docking T.R."/>
            <person name="Chan S.K."/>
            <person name="Taylor G.A."/>
            <person name="Palmquist D.L."/>
            <person name="Jackman S.D."/>
            <person name="Nguyen A."/>
            <person name="Li M."/>
            <person name="Henderson H."/>
            <person name="Janes J.K."/>
            <person name="Zhao Y."/>
            <person name="Pandoh P."/>
            <person name="Moore R."/>
            <person name="Sperling F.A."/>
            <person name="Huber D.P."/>
            <person name="Birol I."/>
            <person name="Jones S.J."/>
            <person name="Bohlmann J."/>
        </authorList>
    </citation>
    <scope>NUCLEOTIDE SEQUENCE</scope>
</reference>
<dbReference type="EMBL" id="KB632379">
    <property type="protein sequence ID" value="ERL94105.1"/>
    <property type="molecule type" value="Genomic_DNA"/>
</dbReference>
<proteinExistence type="predicted"/>
<dbReference type="InterPro" id="IPR050177">
    <property type="entry name" value="Lipid_A_modif_metabolic_enz"/>
</dbReference>
<feature type="non-terminal residue" evidence="2">
    <location>
        <position position="358"/>
    </location>
</feature>
<dbReference type="Proteomes" id="UP000030742">
    <property type="component" value="Unassembled WGS sequence"/>
</dbReference>
<dbReference type="SUPFAM" id="SSF51735">
    <property type="entry name" value="NAD(P)-binding Rossmann-fold domains"/>
    <property type="match status" value="1"/>
</dbReference>
<dbReference type="InterPro" id="IPR001509">
    <property type="entry name" value="Epimerase_deHydtase"/>
</dbReference>
<dbReference type="Gene3D" id="3.40.50.720">
    <property type="entry name" value="NAD(P)-binding Rossmann-like Domain"/>
    <property type="match status" value="1"/>
</dbReference>
<evidence type="ECO:0000313" key="2">
    <source>
        <dbReference type="EMBL" id="ERL94105.1"/>
    </source>
</evidence>
<name>U4UV81_DENPD</name>
<protein>
    <recommendedName>
        <fullName evidence="1">NAD-dependent epimerase/dehydratase domain-containing protein</fullName>
    </recommendedName>
</protein>
<dbReference type="PANTHER" id="PTHR43245">
    <property type="entry name" value="BIFUNCTIONAL POLYMYXIN RESISTANCE PROTEIN ARNA"/>
    <property type="match status" value="1"/>
</dbReference>
<dbReference type="InterPro" id="IPR036291">
    <property type="entry name" value="NAD(P)-bd_dom_sf"/>
</dbReference>
<accession>U4UV81</accession>
<dbReference type="OrthoDB" id="16464at2759"/>
<dbReference type="STRING" id="77166.U4UV81"/>
<gene>
    <name evidence="2" type="ORF">D910_11387</name>
</gene>
<dbReference type="AlphaFoldDB" id="U4UV81"/>